<sequence length="672" mass="76897">MMIKKALKVILIVILLFWPPTFFYLAYYTHRANQQTNEKSGNDISFTEKHTVSLLKNEMYREACSFLKRAYDRNEVTIYGIESESVQCYMPEDVDIAAYPIHEEGKIHTIRISTGTLAYKKQTIGQAKLLLAQTVGSKLSYFELFRQNPFELSMGLLVDTLIAAWLVIAMWAIFVLRNIEHMRQLYRRTHKVPFWYKPINRLAAILEIEQEANITSIQQASARELSYLRSELVYYADTLEYALLEELKLKHDVTFPFSFKGTVARVDINEYGSYNYEGNDAYLLKVKKTFAWLSAECAYRYGGLFEERVGDMVVYVFLGSDAEMRAAAFVRDFSAEFSALKFEFLNHRDVTLHVKSSIVTSPIEMDVAPSKYDYSGPALYLSDRMLGNIDEQEKKKNILVMLPEEFSEVSSIAKQPYLERSVSRKEATLTVCYINSFYDFNDNISLGTYHLGEEGISQQLNFLLKDAEDSVTKIKVAENLLKNLRVKRVSPGISEKWLHTTLSLLRTKASDPNVVATAISLGKTLVPKNNWKPEYSAELLANSDAMDGRMMANSVELFAKWNDFESAQVLNQKVEDDPDPYRTKGNYILAAGLNGLSESIFDQIIEMIKSDDDRLKDSGIYAGAMLIILYREKDYTAIVTYNGYHRLLKVLNETSIKSARLNQLASIVREEK</sequence>
<name>A0ABY4C777_9BACT</name>
<evidence type="ECO:0000256" key="1">
    <source>
        <dbReference type="SAM" id="Phobius"/>
    </source>
</evidence>
<proteinExistence type="predicted"/>
<evidence type="ECO:0008006" key="4">
    <source>
        <dbReference type="Google" id="ProtNLM"/>
    </source>
</evidence>
<dbReference type="Proteomes" id="UP000830116">
    <property type="component" value="Chromosome"/>
</dbReference>
<keyword evidence="1" id="KW-1133">Transmembrane helix</keyword>
<reference evidence="2" key="1">
    <citation type="submission" date="2022-03" db="EMBL/GenBank/DDBJ databases">
        <title>Genome Identification and Characterization of new species Bdellovibrio reynosense LBG001 sp. nov. from a Mexico soil sample.</title>
        <authorList>
            <person name="Camilli A."/>
            <person name="Ajao Y."/>
            <person name="Guo X."/>
        </authorList>
    </citation>
    <scope>NUCLEOTIDE SEQUENCE</scope>
    <source>
        <strain evidence="2">LBG001</strain>
    </source>
</reference>
<keyword evidence="1" id="KW-0472">Membrane</keyword>
<keyword evidence="3" id="KW-1185">Reference proteome</keyword>
<dbReference type="RefSeq" id="WP_243537005.1">
    <property type="nucleotide sequence ID" value="NZ_CP093442.1"/>
</dbReference>
<evidence type="ECO:0000313" key="2">
    <source>
        <dbReference type="EMBL" id="UOF00831.1"/>
    </source>
</evidence>
<feature type="transmembrane region" description="Helical" evidence="1">
    <location>
        <begin position="152"/>
        <end position="176"/>
    </location>
</feature>
<protein>
    <recommendedName>
        <fullName evidence="4">Guanylate cyclase domain-containing protein</fullName>
    </recommendedName>
</protein>
<evidence type="ECO:0000313" key="3">
    <source>
        <dbReference type="Proteomes" id="UP000830116"/>
    </source>
</evidence>
<feature type="transmembrane region" description="Helical" evidence="1">
    <location>
        <begin position="7"/>
        <end position="27"/>
    </location>
</feature>
<keyword evidence="1" id="KW-0812">Transmembrane</keyword>
<accession>A0ABY4C777</accession>
<gene>
    <name evidence="2" type="ORF">MNR06_14110</name>
</gene>
<dbReference type="EMBL" id="CP093442">
    <property type="protein sequence ID" value="UOF00831.1"/>
    <property type="molecule type" value="Genomic_DNA"/>
</dbReference>
<organism evidence="2 3">
    <name type="scientific">Bdellovibrio reynosensis</name>
    <dbReference type="NCBI Taxonomy" id="2835041"/>
    <lineage>
        <taxon>Bacteria</taxon>
        <taxon>Pseudomonadati</taxon>
        <taxon>Bdellovibrionota</taxon>
        <taxon>Bdellovibrionia</taxon>
        <taxon>Bdellovibrionales</taxon>
        <taxon>Pseudobdellovibrionaceae</taxon>
        <taxon>Bdellovibrio</taxon>
    </lineage>
</organism>